<evidence type="ECO:0000256" key="5">
    <source>
        <dbReference type="ARBA" id="ARBA00022859"/>
    </source>
</evidence>
<dbReference type="Gene3D" id="3.30.160.60">
    <property type="entry name" value="Classic Zinc Finger"/>
    <property type="match status" value="1"/>
</dbReference>
<organism evidence="12 13">
    <name type="scientific">Umbra pygmaea</name>
    <name type="common">Eastern mudminnow</name>
    <dbReference type="NCBI Taxonomy" id="75934"/>
    <lineage>
        <taxon>Eukaryota</taxon>
        <taxon>Metazoa</taxon>
        <taxon>Chordata</taxon>
        <taxon>Craniata</taxon>
        <taxon>Vertebrata</taxon>
        <taxon>Euteleostomi</taxon>
        <taxon>Actinopterygii</taxon>
        <taxon>Neopterygii</taxon>
        <taxon>Teleostei</taxon>
        <taxon>Protacanthopterygii</taxon>
        <taxon>Esociformes</taxon>
        <taxon>Umbridae</taxon>
        <taxon>Umbra</taxon>
    </lineage>
</organism>
<keyword evidence="4" id="KW-0862">Zinc</keyword>
<dbReference type="InterPro" id="IPR043136">
    <property type="entry name" value="B30.2/SPRY_sf"/>
</dbReference>
<gene>
    <name evidence="12" type="ORF">UPYG_G00236340</name>
</gene>
<evidence type="ECO:0000259" key="10">
    <source>
        <dbReference type="PROSITE" id="PS50119"/>
    </source>
</evidence>
<dbReference type="InterPro" id="IPR013083">
    <property type="entry name" value="Znf_RING/FYVE/PHD"/>
</dbReference>
<dbReference type="InterPro" id="IPR003877">
    <property type="entry name" value="SPRY_dom"/>
</dbReference>
<dbReference type="GO" id="GO:0008270">
    <property type="term" value="F:zinc ion binding"/>
    <property type="evidence" value="ECO:0007669"/>
    <property type="project" value="UniProtKB-KW"/>
</dbReference>
<dbReference type="SUPFAM" id="SSF57845">
    <property type="entry name" value="B-box zinc-binding domain"/>
    <property type="match status" value="1"/>
</dbReference>
<dbReference type="PROSITE" id="PS50119">
    <property type="entry name" value="ZF_BBOX"/>
    <property type="match status" value="1"/>
</dbReference>
<dbReference type="FunFam" id="2.60.120.920:FF:000004">
    <property type="entry name" value="Butyrophilin subfamily 1 member A1"/>
    <property type="match status" value="1"/>
</dbReference>
<dbReference type="InterPro" id="IPR058030">
    <property type="entry name" value="TRIM8/14/16/25/29/45/65_CC"/>
</dbReference>
<dbReference type="Proteomes" id="UP001557470">
    <property type="component" value="Unassembled WGS sequence"/>
</dbReference>
<keyword evidence="13" id="KW-1185">Reference proteome</keyword>
<dbReference type="EMBL" id="JAGEUA010000007">
    <property type="protein sequence ID" value="KAL0970040.1"/>
    <property type="molecule type" value="Genomic_DNA"/>
</dbReference>
<evidence type="ECO:0000256" key="2">
    <source>
        <dbReference type="ARBA" id="ARBA00022723"/>
    </source>
</evidence>
<dbReference type="Gene3D" id="3.30.40.10">
    <property type="entry name" value="Zinc/RING finger domain, C3HC4 (zinc finger)"/>
    <property type="match status" value="1"/>
</dbReference>
<evidence type="ECO:0000259" key="11">
    <source>
        <dbReference type="PROSITE" id="PS50188"/>
    </source>
</evidence>
<dbReference type="GO" id="GO:0045087">
    <property type="term" value="P:innate immune response"/>
    <property type="evidence" value="ECO:0007669"/>
    <property type="project" value="UniProtKB-KW"/>
</dbReference>
<dbReference type="PANTHER" id="PTHR25465:SF32">
    <property type="entry name" value="BLOODTHIRSTY-RELATED GENE FAMILY, MEMBER 16 ISOFORM X1-RELATED"/>
    <property type="match status" value="1"/>
</dbReference>
<dbReference type="PROSITE" id="PS00518">
    <property type="entry name" value="ZF_RING_1"/>
    <property type="match status" value="1"/>
</dbReference>
<protein>
    <submittedName>
        <fullName evidence="12">Uncharacterized protein</fullName>
    </submittedName>
</protein>
<dbReference type="Pfam" id="PF25600">
    <property type="entry name" value="TRIM_CC"/>
    <property type="match status" value="1"/>
</dbReference>
<keyword evidence="2" id="KW-0479">Metal-binding</keyword>
<evidence type="ECO:0000256" key="3">
    <source>
        <dbReference type="ARBA" id="ARBA00022771"/>
    </source>
</evidence>
<feature type="compositionally biased region" description="Low complexity" evidence="8">
    <location>
        <begin position="583"/>
        <end position="594"/>
    </location>
</feature>
<evidence type="ECO:0000313" key="13">
    <source>
        <dbReference type="Proteomes" id="UP001557470"/>
    </source>
</evidence>
<keyword evidence="5" id="KW-0391">Immunity</keyword>
<dbReference type="GO" id="GO:0005737">
    <property type="term" value="C:cytoplasm"/>
    <property type="evidence" value="ECO:0007669"/>
    <property type="project" value="UniProtKB-ARBA"/>
</dbReference>
<dbReference type="InterPro" id="IPR006574">
    <property type="entry name" value="PRY"/>
</dbReference>
<evidence type="ECO:0000256" key="1">
    <source>
        <dbReference type="ARBA" id="ARBA00022588"/>
    </source>
</evidence>
<sequence length="594" mass="67543">MASLLSEEQFLCCICLDIFTNPVSIPCGHNFCLACINGYWDTRDHFECPLCKESFRRRPELRINRAFKDITEHFKTSLKVKTRQVDEDLRVSAPECSPGMRPEPEAVSCDVCTGTKHRAVKSCLVCQGSYCESHLGPHQRETSLQRHRLTDPATFTTRGLCRKHEQPLELFCKNDQIPVCTRCTETDHKRHNTIPMEKESRKLRNQIRKAEGDLLKMVEDRVHKMDKIKQSLELNRRSAEQEIEGSVIVFRALMCSIERIQSELIEVIKEKQKVAERRAEGLIKDLEQEITDLKRRSSELEQLSHTEDHLHLLQSFPSLSTPPPTKDWSEIQLCSDLCVDTMRTAVSQLTDTCRDFEKRLCKVELKRTQQYAVDVTLDPSTASSWVTLSSDGKQVSLGYQQNRHALHVVDDPRRFDSCVCVLAKQGFTTGRHYWVVQVGNKTDWDVGVARESVNRKGSVTVRPDQGYWAICRRKDDNLNACAGPSVPLKLIDKPKKVGVFVDYEDGLVSFYNVDDKAHIYSYRQCVFTETLYPYFNPCLHDDGKNTAPLIICPVEGEAGLTQGVLSSEVPSAALSSAGRSRQSSVHSVSHHPLF</sequence>
<dbReference type="InterPro" id="IPR000315">
    <property type="entry name" value="Znf_B-box"/>
</dbReference>
<dbReference type="CDD" id="cd19769">
    <property type="entry name" value="Bbox2_TRIM16-like"/>
    <property type="match status" value="1"/>
</dbReference>
<dbReference type="Pfam" id="PF00622">
    <property type="entry name" value="SPRY"/>
    <property type="match status" value="1"/>
</dbReference>
<feature type="coiled-coil region" evidence="7">
    <location>
        <begin position="200"/>
        <end position="303"/>
    </location>
</feature>
<dbReference type="PROSITE" id="PS50089">
    <property type="entry name" value="ZF_RING_2"/>
    <property type="match status" value="1"/>
</dbReference>
<dbReference type="InterPro" id="IPR001841">
    <property type="entry name" value="Znf_RING"/>
</dbReference>
<feature type="region of interest" description="Disordered" evidence="8">
    <location>
        <begin position="575"/>
        <end position="594"/>
    </location>
</feature>
<dbReference type="Pfam" id="PF13765">
    <property type="entry name" value="PRY"/>
    <property type="match status" value="1"/>
</dbReference>
<dbReference type="Pfam" id="PF15227">
    <property type="entry name" value="zf-C3HC4_4"/>
    <property type="match status" value="1"/>
</dbReference>
<proteinExistence type="predicted"/>
<dbReference type="InterPro" id="IPR051051">
    <property type="entry name" value="E3_ubiq-ligase_TRIM/RNF"/>
</dbReference>
<dbReference type="InterPro" id="IPR017907">
    <property type="entry name" value="Znf_RING_CS"/>
</dbReference>
<keyword evidence="7" id="KW-0175">Coiled coil</keyword>
<evidence type="ECO:0000256" key="6">
    <source>
        <dbReference type="PROSITE-ProRule" id="PRU00024"/>
    </source>
</evidence>
<feature type="domain" description="RING-type" evidence="9">
    <location>
        <begin position="12"/>
        <end position="52"/>
    </location>
</feature>
<feature type="domain" description="B30.2/SPRY" evidence="11">
    <location>
        <begin position="355"/>
        <end position="554"/>
    </location>
</feature>
<keyword evidence="3 6" id="KW-0863">Zinc-finger</keyword>
<name>A0ABD0WJP8_UMBPY</name>
<keyword evidence="1" id="KW-0399">Innate immunity</keyword>
<dbReference type="SUPFAM" id="SSF49899">
    <property type="entry name" value="Concanavalin A-like lectins/glucanases"/>
    <property type="match status" value="1"/>
</dbReference>
<accession>A0ABD0WJP8</accession>
<dbReference type="Gene3D" id="4.10.830.40">
    <property type="match status" value="1"/>
</dbReference>
<dbReference type="AlphaFoldDB" id="A0ABD0WJP8"/>
<dbReference type="PANTHER" id="PTHR25465">
    <property type="entry name" value="B-BOX DOMAIN CONTAINING"/>
    <property type="match status" value="1"/>
</dbReference>
<dbReference type="Gene3D" id="2.60.120.920">
    <property type="match status" value="1"/>
</dbReference>
<dbReference type="SMART" id="SM00336">
    <property type="entry name" value="BBOX"/>
    <property type="match status" value="1"/>
</dbReference>
<dbReference type="SMART" id="SM00589">
    <property type="entry name" value="PRY"/>
    <property type="match status" value="1"/>
</dbReference>
<dbReference type="SMART" id="SM00184">
    <property type="entry name" value="RING"/>
    <property type="match status" value="1"/>
</dbReference>
<reference evidence="12 13" key="1">
    <citation type="submission" date="2024-06" db="EMBL/GenBank/DDBJ databases">
        <authorList>
            <person name="Pan Q."/>
            <person name="Wen M."/>
            <person name="Jouanno E."/>
            <person name="Zahm M."/>
            <person name="Klopp C."/>
            <person name="Cabau C."/>
            <person name="Louis A."/>
            <person name="Berthelot C."/>
            <person name="Parey E."/>
            <person name="Roest Crollius H."/>
            <person name="Montfort J."/>
            <person name="Robinson-Rechavi M."/>
            <person name="Bouchez O."/>
            <person name="Lampietro C."/>
            <person name="Lopez Roques C."/>
            <person name="Donnadieu C."/>
            <person name="Postlethwait J."/>
            <person name="Bobe J."/>
            <person name="Verreycken H."/>
            <person name="Guiguen Y."/>
        </authorList>
    </citation>
    <scope>NUCLEOTIDE SEQUENCE [LARGE SCALE GENOMIC DNA]</scope>
    <source>
        <strain evidence="12">Up_M1</strain>
        <tissue evidence="12">Testis</tissue>
    </source>
</reference>
<evidence type="ECO:0000256" key="7">
    <source>
        <dbReference type="SAM" id="Coils"/>
    </source>
</evidence>
<dbReference type="InterPro" id="IPR013320">
    <property type="entry name" value="ConA-like_dom_sf"/>
</dbReference>
<dbReference type="SUPFAM" id="SSF57850">
    <property type="entry name" value="RING/U-box"/>
    <property type="match status" value="1"/>
</dbReference>
<dbReference type="PRINTS" id="PR01407">
    <property type="entry name" value="BUTYPHLNCDUF"/>
</dbReference>
<evidence type="ECO:0000313" key="12">
    <source>
        <dbReference type="EMBL" id="KAL0970040.1"/>
    </source>
</evidence>
<comment type="caution">
    <text evidence="12">The sequence shown here is derived from an EMBL/GenBank/DDBJ whole genome shotgun (WGS) entry which is preliminary data.</text>
</comment>
<dbReference type="InterPro" id="IPR003879">
    <property type="entry name" value="Butyrophylin_SPRY"/>
</dbReference>
<evidence type="ECO:0000259" key="9">
    <source>
        <dbReference type="PROSITE" id="PS50089"/>
    </source>
</evidence>
<dbReference type="SMART" id="SM00449">
    <property type="entry name" value="SPRY"/>
    <property type="match status" value="1"/>
</dbReference>
<feature type="domain" description="B box-type" evidence="10">
    <location>
        <begin position="156"/>
        <end position="196"/>
    </location>
</feature>
<dbReference type="Pfam" id="PF00643">
    <property type="entry name" value="zf-B_box"/>
    <property type="match status" value="1"/>
</dbReference>
<dbReference type="InterPro" id="IPR001870">
    <property type="entry name" value="B30.2/SPRY"/>
</dbReference>
<evidence type="ECO:0000256" key="4">
    <source>
        <dbReference type="ARBA" id="ARBA00022833"/>
    </source>
</evidence>
<evidence type="ECO:0000256" key="8">
    <source>
        <dbReference type="SAM" id="MobiDB-lite"/>
    </source>
</evidence>
<dbReference type="CDD" id="cd13733">
    <property type="entry name" value="SPRY_PRY_C-I_1"/>
    <property type="match status" value="1"/>
</dbReference>
<dbReference type="PROSITE" id="PS50188">
    <property type="entry name" value="B302_SPRY"/>
    <property type="match status" value="1"/>
</dbReference>